<dbReference type="EMBL" id="CAUYUJ010015348">
    <property type="protein sequence ID" value="CAK0852841.1"/>
    <property type="molecule type" value="Genomic_DNA"/>
</dbReference>
<dbReference type="Proteomes" id="UP001189429">
    <property type="component" value="Unassembled WGS sequence"/>
</dbReference>
<sequence>TPLRSRRPSPRMPAGSASASASEASPSGAPSRSDGSASDLDDAAAGGSARGLQ</sequence>
<accession>A0ABN9U2U1</accession>
<reference evidence="2" key="1">
    <citation type="submission" date="2023-10" db="EMBL/GenBank/DDBJ databases">
        <authorList>
            <person name="Chen Y."/>
            <person name="Shah S."/>
            <person name="Dougan E. K."/>
            <person name="Thang M."/>
            <person name="Chan C."/>
        </authorList>
    </citation>
    <scope>NUCLEOTIDE SEQUENCE [LARGE SCALE GENOMIC DNA]</scope>
</reference>
<protein>
    <submittedName>
        <fullName evidence="2">Uncharacterized protein</fullName>
    </submittedName>
</protein>
<feature type="non-terminal residue" evidence="2">
    <location>
        <position position="53"/>
    </location>
</feature>
<feature type="non-terminal residue" evidence="2">
    <location>
        <position position="1"/>
    </location>
</feature>
<gene>
    <name evidence="2" type="ORF">PCOR1329_LOCUS44495</name>
</gene>
<proteinExistence type="predicted"/>
<feature type="compositionally biased region" description="Low complexity" evidence="1">
    <location>
        <begin position="12"/>
        <end position="53"/>
    </location>
</feature>
<evidence type="ECO:0000256" key="1">
    <source>
        <dbReference type="SAM" id="MobiDB-lite"/>
    </source>
</evidence>
<feature type="region of interest" description="Disordered" evidence="1">
    <location>
        <begin position="1"/>
        <end position="53"/>
    </location>
</feature>
<evidence type="ECO:0000313" key="3">
    <source>
        <dbReference type="Proteomes" id="UP001189429"/>
    </source>
</evidence>
<name>A0ABN9U2U1_9DINO</name>
<keyword evidence="3" id="KW-1185">Reference proteome</keyword>
<comment type="caution">
    <text evidence="2">The sequence shown here is derived from an EMBL/GenBank/DDBJ whole genome shotgun (WGS) entry which is preliminary data.</text>
</comment>
<evidence type="ECO:0000313" key="2">
    <source>
        <dbReference type="EMBL" id="CAK0852841.1"/>
    </source>
</evidence>
<organism evidence="2 3">
    <name type="scientific">Prorocentrum cordatum</name>
    <dbReference type="NCBI Taxonomy" id="2364126"/>
    <lineage>
        <taxon>Eukaryota</taxon>
        <taxon>Sar</taxon>
        <taxon>Alveolata</taxon>
        <taxon>Dinophyceae</taxon>
        <taxon>Prorocentrales</taxon>
        <taxon>Prorocentraceae</taxon>
        <taxon>Prorocentrum</taxon>
    </lineage>
</organism>